<proteinExistence type="predicted"/>
<keyword evidence="2" id="KW-0378">Hydrolase</keyword>
<dbReference type="Pfam" id="PF25597">
    <property type="entry name" value="SH3_retrovirus"/>
    <property type="match status" value="1"/>
</dbReference>
<dbReference type="Pfam" id="PF07727">
    <property type="entry name" value="RVT_2"/>
    <property type="match status" value="1"/>
</dbReference>
<dbReference type="InterPro" id="IPR012337">
    <property type="entry name" value="RNaseH-like_sf"/>
</dbReference>
<dbReference type="InterPro" id="IPR013103">
    <property type="entry name" value="RVT_2"/>
</dbReference>
<dbReference type="GO" id="GO:0004190">
    <property type="term" value="F:aspartic-type endopeptidase activity"/>
    <property type="evidence" value="ECO:0007669"/>
    <property type="project" value="UniProtKB-KW"/>
</dbReference>
<keyword evidence="2" id="KW-0645">Protease</keyword>
<dbReference type="GO" id="GO:0003723">
    <property type="term" value="F:RNA binding"/>
    <property type="evidence" value="ECO:0007669"/>
    <property type="project" value="UniProtKB-KW"/>
</dbReference>
<dbReference type="Gene3D" id="3.30.420.10">
    <property type="entry name" value="Ribonuclease H-like superfamily/Ribonuclease H"/>
    <property type="match status" value="1"/>
</dbReference>
<dbReference type="InterPro" id="IPR057670">
    <property type="entry name" value="SH3_retrovirus"/>
</dbReference>
<evidence type="ECO:0000256" key="2">
    <source>
        <dbReference type="ARBA" id="ARBA00022750"/>
    </source>
</evidence>
<dbReference type="OMA" id="PSMANNQ"/>
<evidence type="ECO:0000313" key="7">
    <source>
        <dbReference type="EMBL" id="EAQ92018.1"/>
    </source>
</evidence>
<dbReference type="InterPro" id="IPR043502">
    <property type="entry name" value="DNA/RNA_pol_sf"/>
</dbReference>
<dbReference type="InterPro" id="IPR036397">
    <property type="entry name" value="RNaseH_sf"/>
</dbReference>
<dbReference type="InParanoid" id="Q2HHQ1"/>
<feature type="region of interest" description="Disordered" evidence="5">
    <location>
        <begin position="258"/>
        <end position="290"/>
    </location>
</feature>
<protein>
    <recommendedName>
        <fullName evidence="6">Integrase catalytic domain-containing protein</fullName>
    </recommendedName>
</protein>
<dbReference type="GO" id="GO:0005739">
    <property type="term" value="C:mitochondrion"/>
    <property type="evidence" value="ECO:0007669"/>
    <property type="project" value="UniProtKB-SubCell"/>
</dbReference>
<keyword evidence="8" id="KW-1185">Reference proteome</keyword>
<dbReference type="SUPFAM" id="SSF56672">
    <property type="entry name" value="DNA/RNA polymerases"/>
    <property type="match status" value="1"/>
</dbReference>
<feature type="compositionally biased region" description="Acidic residues" evidence="5">
    <location>
        <begin position="804"/>
        <end position="813"/>
    </location>
</feature>
<dbReference type="GeneID" id="4388155"/>
<dbReference type="InterPro" id="IPR001584">
    <property type="entry name" value="Integrase_cat-core"/>
</dbReference>
<keyword evidence="2" id="KW-0064">Aspartyl protease</keyword>
<dbReference type="HOGENOM" id="CLU_001650_18_4_1"/>
<evidence type="ECO:0000256" key="3">
    <source>
        <dbReference type="ARBA" id="ARBA00022884"/>
    </source>
</evidence>
<keyword evidence="3" id="KW-0694">RNA-binding</keyword>
<dbReference type="VEuPathDB" id="FungiDB:CHGG_00253"/>
<feature type="domain" description="Integrase catalytic" evidence="6">
    <location>
        <begin position="521"/>
        <end position="693"/>
    </location>
</feature>
<dbReference type="Pfam" id="PF22936">
    <property type="entry name" value="Pol_BBD"/>
    <property type="match status" value="1"/>
</dbReference>
<dbReference type="EMBL" id="CH408029">
    <property type="protein sequence ID" value="EAQ92018.1"/>
    <property type="molecule type" value="Genomic_DNA"/>
</dbReference>
<feature type="region of interest" description="Disordered" evidence="5">
    <location>
        <begin position="799"/>
        <end position="861"/>
    </location>
</feature>
<reference evidence="8" key="1">
    <citation type="journal article" date="2015" name="Genome Announc.">
        <title>Draft genome sequence of the cellulolytic fungus Chaetomium globosum.</title>
        <authorList>
            <person name="Cuomo C.A."/>
            <person name="Untereiner W.A."/>
            <person name="Ma L.-J."/>
            <person name="Grabherr M."/>
            <person name="Birren B.W."/>
        </authorList>
    </citation>
    <scope>NUCLEOTIDE SEQUENCE [LARGE SCALE GENOMIC DNA]</scope>
    <source>
        <strain evidence="8">ATCC 6205 / CBS 148.51 / DSM 1962 / NBRC 6347 / NRRL 1970</strain>
    </source>
</reference>
<evidence type="ECO:0000313" key="8">
    <source>
        <dbReference type="Proteomes" id="UP000001056"/>
    </source>
</evidence>
<accession>Q2HHQ1</accession>
<dbReference type="PANTHER" id="PTHR11439">
    <property type="entry name" value="GAG-POL-RELATED RETROTRANSPOSON"/>
    <property type="match status" value="1"/>
</dbReference>
<dbReference type="InterPro" id="IPR054722">
    <property type="entry name" value="PolX-like_BBD"/>
</dbReference>
<name>Q2HHQ1_CHAGB</name>
<dbReference type="GO" id="GO:0015074">
    <property type="term" value="P:DNA integration"/>
    <property type="evidence" value="ECO:0007669"/>
    <property type="project" value="InterPro"/>
</dbReference>
<comment type="subcellular location">
    <subcellularLocation>
        <location evidence="1">Mitochondrion</location>
    </subcellularLocation>
</comment>
<dbReference type="Proteomes" id="UP000001056">
    <property type="component" value="Unassembled WGS sequence"/>
</dbReference>
<evidence type="ECO:0000256" key="5">
    <source>
        <dbReference type="SAM" id="MobiDB-lite"/>
    </source>
</evidence>
<evidence type="ECO:0000259" key="6">
    <source>
        <dbReference type="PROSITE" id="PS50994"/>
    </source>
</evidence>
<dbReference type="GO" id="GO:0005634">
    <property type="term" value="C:nucleus"/>
    <property type="evidence" value="ECO:0007669"/>
    <property type="project" value="UniProtKB-ARBA"/>
</dbReference>
<sequence length="1521" mass="173432">MTTDQTKSQSRFVYLDGPGDWEVWEQDFLSKVKLQRVWDQVQGTKPLRKEPICPEPDQGYATRANAARGAQSATDSTITVASGSRPISVADLTDGGRTRFNEDMATYIRLETLYVQEAKAMAEIGEFVIKTVNPKVGATTEWGYNKASNDYHEALKPLAKIKDYETFIDKWETAFSVANDKGVAETLNYLSWSRDFFRSIKNVPEAVAWGISYRQTKGQDFQEGKLTYRDFAVDFRNEMGLVAPTTMHKKIGRGAFGPTYADQEANDQNAEGASRGRGGRTRSGKKRTRDNRSFSSKCMLCDVPGHKIEECFFLSQQAPTWFKPTDEKREEIEARIEEDVNIKRIVQGMRGKRPRTGTRSGRDSRLAVRGYGDVTIQLGTTRKVMRLRDVAFIPSIQCNLVSLRLIRRQGFYWDNRNDPTLLRRRVDNSVVCRLRDLHGQYVIEYNDANSNHASFATRSARWTNWKRPSVTAEAQKWHLRYGHPGPEALARLQRTAQGVKIRGPTTVQCEACAKSKIKRQISRRPRQFTQGVGERLAVDFHEYTQGYEGFKHLMLVTDRWSGLVWDFYLTDRKGKTLVEAFDGLWIYLDTQYRIRPAVIETDNEVMKHDGIISWAAEKGIRFEPSAPYTQAQNGGAERSGGVIKEKARAIRESAKFPEFLWPEIVKAAVYLHNRTPTLINHWKSPYERFHTQIGTHAGGFAQARKPEGTHLKAYGCKAYAMTAKAQEKKDRIRRFNPKAWVGYLIGYQSSNIYRVWVPSLNRVISTRDVIFNEDEFFSGNVEQLRDDLRILNEEDLKKALDTAELPEPDLEDEPTGRSGEDEEVMDMGDPLDPVEDSSSESKLTSTRFEPLPTPPQSPPAAFFTTMYEKTSYDEPQDQESTYNAWQGVEAYNVSRQEGPRQATSPYNVKQVAAAYNASQVEVTYNDTQQATPWEQAYNAGRQTADPKSARGEAYQARRRRLRPMRSGYTDANKGTILERLKALQRTHRSELPVPPKNGRVQDHPLKELFHQAELDHLKSHDQMQSWREVPRTVAQGKQILGCMWVYVYKTDKHGYFVKCKARLVVRGDQQRWSAGEETYAATLAGRSFRTLMSIAARFDLELTQYDAVNAFVNAKLPYEVYMEMPRGHRKGDTILKLEKALYGLRISPLLWQKELTTTMIELGFVQIPHEPCCFKKDGILVFFYVDDIVFAFRKEKRLLEKVLAAKLGQRYELSGGGGLQWFLGIEVIRDRTKRLIRLSQTAYIDKISKLIRGPAKSEVPMGRNELLPYDGVTTASDLNWYQRTIGSILFAAVQTRADISFATSRLARFLNNPGPQHCQAADQVLTYLKRTRNYALQLGGADTLDIASDASFADNSLDRKSSQGLAMKLFGGLIAWRANKQDTVTTSTTEAELLSLSQAAKEALFIDRLLKELTVALEDNYLTIQCDNIQTIRLVNRDTVTLQTKLRHVDIHNHWIRQEVNNGRIRVVYTPSDKMIADGFTKALQREKWQGFLDCLSIVEVEDHLRRPPAARSEEPEPRSK</sequence>
<dbReference type="eggNOG" id="KOG0017">
    <property type="taxonomic scope" value="Eukaryota"/>
</dbReference>
<evidence type="ECO:0000256" key="4">
    <source>
        <dbReference type="ARBA" id="ARBA00023128"/>
    </source>
</evidence>
<dbReference type="PANTHER" id="PTHR11439:SF440">
    <property type="entry name" value="INTEGRASE CATALYTIC DOMAIN-CONTAINING PROTEIN"/>
    <property type="match status" value="1"/>
</dbReference>
<dbReference type="CDD" id="cd09272">
    <property type="entry name" value="RNase_HI_RT_Ty1"/>
    <property type="match status" value="1"/>
</dbReference>
<dbReference type="RefSeq" id="XP_001219474.1">
    <property type="nucleotide sequence ID" value="XM_001219473.1"/>
</dbReference>
<dbReference type="OrthoDB" id="5017987at2759"/>
<gene>
    <name evidence="7" type="ORF">CHGG_00253</name>
</gene>
<dbReference type="SUPFAM" id="SSF53098">
    <property type="entry name" value="Ribonuclease H-like"/>
    <property type="match status" value="1"/>
</dbReference>
<dbReference type="FunCoup" id="Q2HHQ1">
    <property type="interactions" value="193"/>
</dbReference>
<keyword evidence="4" id="KW-0496">Mitochondrion</keyword>
<evidence type="ECO:0000256" key="1">
    <source>
        <dbReference type="ARBA" id="ARBA00004173"/>
    </source>
</evidence>
<dbReference type="PROSITE" id="PS50994">
    <property type="entry name" value="INTEGRASE"/>
    <property type="match status" value="1"/>
</dbReference>
<organism evidence="7 8">
    <name type="scientific">Chaetomium globosum (strain ATCC 6205 / CBS 148.51 / DSM 1962 / NBRC 6347 / NRRL 1970)</name>
    <name type="common">Soil fungus</name>
    <dbReference type="NCBI Taxonomy" id="306901"/>
    <lineage>
        <taxon>Eukaryota</taxon>
        <taxon>Fungi</taxon>
        <taxon>Dikarya</taxon>
        <taxon>Ascomycota</taxon>
        <taxon>Pezizomycotina</taxon>
        <taxon>Sordariomycetes</taxon>
        <taxon>Sordariomycetidae</taxon>
        <taxon>Sordariales</taxon>
        <taxon>Chaetomiaceae</taxon>
        <taxon>Chaetomium</taxon>
    </lineage>
</organism>
<feature type="compositionally biased region" description="Basic residues" evidence="5">
    <location>
        <begin position="277"/>
        <end position="289"/>
    </location>
</feature>